<sequence>MESYVFIRSGLLFHLTRSSKKVAKYRTKSCQLPIKKFLRTKDYLYPKAWDRHPQAGDRYPQLWDMRPHPANKHYRFIRSI</sequence>
<reference evidence="1 2" key="1">
    <citation type="submission" date="2019-04" db="EMBL/GenBank/DDBJ databases">
        <title>Microbes associate with the intestines of laboratory mice.</title>
        <authorList>
            <person name="Navarre W."/>
            <person name="Wong E."/>
            <person name="Huang K."/>
            <person name="Tropini C."/>
            <person name="Ng K."/>
            <person name="Yu B."/>
        </authorList>
    </citation>
    <scope>NUCLEOTIDE SEQUENCE [LARGE SCALE GENOMIC DNA]</scope>
    <source>
        <strain evidence="1 2">NM69_E16B</strain>
    </source>
</reference>
<dbReference type="EMBL" id="SRYZ01000049">
    <property type="protein sequence ID" value="TGY01201.1"/>
    <property type="molecule type" value="Genomic_DNA"/>
</dbReference>
<evidence type="ECO:0000313" key="2">
    <source>
        <dbReference type="Proteomes" id="UP000310532"/>
    </source>
</evidence>
<dbReference type="AlphaFoldDB" id="A0A4S2AJZ1"/>
<proteinExistence type="predicted"/>
<evidence type="ECO:0000313" key="1">
    <source>
        <dbReference type="EMBL" id="TGY01201.1"/>
    </source>
</evidence>
<accession>A0A4S2AJZ1</accession>
<organism evidence="1 2">
    <name type="scientific">Bacteroides muris</name>
    <name type="common">ex Afrizal et al. 2022</name>
    <dbReference type="NCBI Taxonomy" id="2516960"/>
    <lineage>
        <taxon>Bacteria</taxon>
        <taxon>Pseudomonadati</taxon>
        <taxon>Bacteroidota</taxon>
        <taxon>Bacteroidia</taxon>
        <taxon>Bacteroidales</taxon>
        <taxon>Bacteroidaceae</taxon>
        <taxon>Bacteroides</taxon>
    </lineage>
</organism>
<dbReference type="Proteomes" id="UP000310532">
    <property type="component" value="Unassembled WGS sequence"/>
</dbReference>
<gene>
    <name evidence="1" type="ORF">E5355_15775</name>
</gene>
<keyword evidence="2" id="KW-1185">Reference proteome</keyword>
<protein>
    <submittedName>
        <fullName evidence="1">Uncharacterized protein</fullName>
    </submittedName>
</protein>
<comment type="caution">
    <text evidence="1">The sequence shown here is derived from an EMBL/GenBank/DDBJ whole genome shotgun (WGS) entry which is preliminary data.</text>
</comment>
<name>A0A4S2AJZ1_9BACE</name>